<sequence>MTGRPTSRDVARRAGVSQATVSYALGGSAKISAGTRERVLAAAEELGYRPNLAARSMRTRRTGRLALLLPTPGDARGGLLSAAGAVAAEQGYTLEIRTVPLEAAARAATVAEVLDSGVFEGVLSFLALPDGAVGLPGGPVVVTLSEAFDDRLRVTGDLLGAEPLRRIMTALAARGHDRFLHLAGDLEYPSARDRRDVYRATVADLGVTDLGVRDCGWDGARAVAAVAALPDGLPPVTVVAANDVLATAAVRACLARGWRVPDDVGVTGWDDAVTSEFQTPSLTTVRVDFAALGDWAMRTLVAGVRGEEPPPELAGVQEVVWRESTPPVSG</sequence>
<dbReference type="InterPro" id="IPR028082">
    <property type="entry name" value="Peripla_BP_I"/>
</dbReference>
<comment type="caution">
    <text evidence="5">The sequence shown here is derived from an EMBL/GenBank/DDBJ whole genome shotgun (WGS) entry which is preliminary data.</text>
</comment>
<evidence type="ECO:0000256" key="2">
    <source>
        <dbReference type="ARBA" id="ARBA00023125"/>
    </source>
</evidence>
<dbReference type="Pfam" id="PF13377">
    <property type="entry name" value="Peripla_BP_3"/>
    <property type="match status" value="1"/>
</dbReference>
<evidence type="ECO:0000256" key="3">
    <source>
        <dbReference type="ARBA" id="ARBA00023163"/>
    </source>
</evidence>
<feature type="domain" description="HTH lacI-type" evidence="4">
    <location>
        <begin position="5"/>
        <end position="59"/>
    </location>
</feature>
<evidence type="ECO:0000259" key="4">
    <source>
        <dbReference type="PROSITE" id="PS50932"/>
    </source>
</evidence>
<protein>
    <submittedName>
        <fullName evidence="5">LacI family transcriptional regulator</fullName>
    </submittedName>
</protein>
<dbReference type="SUPFAM" id="SSF53822">
    <property type="entry name" value="Periplasmic binding protein-like I"/>
    <property type="match status" value="1"/>
</dbReference>
<dbReference type="RefSeq" id="WP_122150094.1">
    <property type="nucleotide sequence ID" value="NZ_RFFI01000084.1"/>
</dbReference>
<dbReference type="OrthoDB" id="9785139at2"/>
<proteinExistence type="predicted"/>
<dbReference type="CDD" id="cd01392">
    <property type="entry name" value="HTH_LacI"/>
    <property type="match status" value="1"/>
</dbReference>
<dbReference type="GO" id="GO:0003700">
    <property type="term" value="F:DNA-binding transcription factor activity"/>
    <property type="evidence" value="ECO:0007669"/>
    <property type="project" value="TreeGrafter"/>
</dbReference>
<keyword evidence="6" id="KW-1185">Reference proteome</keyword>
<name>A0A3M2IYJ1_9CELL</name>
<dbReference type="PANTHER" id="PTHR30146:SF109">
    <property type="entry name" value="HTH-TYPE TRANSCRIPTIONAL REGULATOR GALS"/>
    <property type="match status" value="1"/>
</dbReference>
<dbReference type="InterPro" id="IPR010982">
    <property type="entry name" value="Lambda_DNA-bd_dom_sf"/>
</dbReference>
<keyword evidence="1" id="KW-0805">Transcription regulation</keyword>
<dbReference type="Pfam" id="PF00356">
    <property type="entry name" value="LacI"/>
    <property type="match status" value="1"/>
</dbReference>
<dbReference type="InterPro" id="IPR000843">
    <property type="entry name" value="HTH_LacI"/>
</dbReference>
<keyword evidence="2" id="KW-0238">DNA-binding</keyword>
<dbReference type="Gene3D" id="1.10.260.40">
    <property type="entry name" value="lambda repressor-like DNA-binding domains"/>
    <property type="match status" value="1"/>
</dbReference>
<dbReference type="PROSITE" id="PS50932">
    <property type="entry name" value="HTH_LACI_2"/>
    <property type="match status" value="1"/>
</dbReference>
<keyword evidence="3" id="KW-0804">Transcription</keyword>
<accession>A0A3M2IYJ1</accession>
<evidence type="ECO:0000256" key="1">
    <source>
        <dbReference type="ARBA" id="ARBA00023015"/>
    </source>
</evidence>
<dbReference type="EMBL" id="RFFI01000084">
    <property type="protein sequence ID" value="RMI06987.1"/>
    <property type="molecule type" value="Genomic_DNA"/>
</dbReference>
<evidence type="ECO:0000313" key="6">
    <source>
        <dbReference type="Proteomes" id="UP000269289"/>
    </source>
</evidence>
<organism evidence="5 6">
    <name type="scientific">Cellulomonas triticagri</name>
    <dbReference type="NCBI Taxonomy" id="2483352"/>
    <lineage>
        <taxon>Bacteria</taxon>
        <taxon>Bacillati</taxon>
        <taxon>Actinomycetota</taxon>
        <taxon>Actinomycetes</taxon>
        <taxon>Micrococcales</taxon>
        <taxon>Cellulomonadaceae</taxon>
        <taxon>Cellulomonas</taxon>
    </lineage>
</organism>
<dbReference type="Gene3D" id="3.40.50.2300">
    <property type="match status" value="2"/>
</dbReference>
<dbReference type="GO" id="GO:0000976">
    <property type="term" value="F:transcription cis-regulatory region binding"/>
    <property type="evidence" value="ECO:0007669"/>
    <property type="project" value="TreeGrafter"/>
</dbReference>
<gene>
    <name evidence="5" type="ORF">EBM89_14305</name>
</gene>
<dbReference type="SUPFAM" id="SSF47413">
    <property type="entry name" value="lambda repressor-like DNA-binding domains"/>
    <property type="match status" value="1"/>
</dbReference>
<dbReference type="Proteomes" id="UP000269289">
    <property type="component" value="Unassembled WGS sequence"/>
</dbReference>
<reference evidence="5 6" key="1">
    <citation type="submission" date="2018-10" db="EMBL/GenBank/DDBJ databases">
        <title>Isolation, diversity and antifungal activity of actinobacteria from wheat.</title>
        <authorList>
            <person name="Han C."/>
        </authorList>
    </citation>
    <scope>NUCLEOTIDE SEQUENCE [LARGE SCALE GENOMIC DNA]</scope>
    <source>
        <strain evidence="5 6">NEAU-YY56</strain>
    </source>
</reference>
<dbReference type="SMART" id="SM00354">
    <property type="entry name" value="HTH_LACI"/>
    <property type="match status" value="1"/>
</dbReference>
<dbReference type="InterPro" id="IPR046335">
    <property type="entry name" value="LacI/GalR-like_sensor"/>
</dbReference>
<dbReference type="PANTHER" id="PTHR30146">
    <property type="entry name" value="LACI-RELATED TRANSCRIPTIONAL REPRESSOR"/>
    <property type="match status" value="1"/>
</dbReference>
<evidence type="ECO:0000313" key="5">
    <source>
        <dbReference type="EMBL" id="RMI06987.1"/>
    </source>
</evidence>
<dbReference type="AlphaFoldDB" id="A0A3M2IYJ1"/>